<proteinExistence type="predicted"/>
<dbReference type="GO" id="GO:0004888">
    <property type="term" value="F:transmembrane signaling receptor activity"/>
    <property type="evidence" value="ECO:0007669"/>
    <property type="project" value="InterPro"/>
</dbReference>
<evidence type="ECO:0000259" key="1">
    <source>
        <dbReference type="Pfam" id="PF02931"/>
    </source>
</evidence>
<dbReference type="InterPro" id="IPR006202">
    <property type="entry name" value="Neur_chan_lig-bd"/>
</dbReference>
<dbReference type="Proteomes" id="UP000759131">
    <property type="component" value="Unassembled WGS sequence"/>
</dbReference>
<evidence type="ECO:0000313" key="2">
    <source>
        <dbReference type="EMBL" id="CAD7644272.1"/>
    </source>
</evidence>
<dbReference type="InterPro" id="IPR036734">
    <property type="entry name" value="Neur_chan_lig-bd_sf"/>
</dbReference>
<evidence type="ECO:0000313" key="3">
    <source>
        <dbReference type="Proteomes" id="UP000759131"/>
    </source>
</evidence>
<dbReference type="InterPro" id="IPR006201">
    <property type="entry name" value="Neur_channel"/>
</dbReference>
<gene>
    <name evidence="2" type="ORF">OSB1V03_LOCUS19976</name>
</gene>
<dbReference type="Gene3D" id="2.70.170.10">
    <property type="entry name" value="Neurotransmitter-gated ion-channel ligand-binding domain"/>
    <property type="match status" value="1"/>
</dbReference>
<keyword evidence="3" id="KW-1185">Reference proteome</keyword>
<dbReference type="EMBL" id="OC885596">
    <property type="protein sequence ID" value="CAD7644272.1"/>
    <property type="molecule type" value="Genomic_DNA"/>
</dbReference>
<dbReference type="GO" id="GO:0016020">
    <property type="term" value="C:membrane"/>
    <property type="evidence" value="ECO:0007669"/>
    <property type="project" value="InterPro"/>
</dbReference>
<protein>
    <recommendedName>
        <fullName evidence="1">Neurotransmitter-gated ion-channel ligand-binding domain-containing protein</fullName>
    </recommendedName>
</protein>
<name>A0A7R9LPQ5_9ACAR</name>
<dbReference type="EMBL" id="CAJPIZ010031021">
    <property type="protein sequence ID" value="CAG2120029.1"/>
    <property type="molecule type" value="Genomic_DNA"/>
</dbReference>
<dbReference type="AlphaFoldDB" id="A0A7R9LPQ5"/>
<dbReference type="GO" id="GO:0005230">
    <property type="term" value="F:extracellular ligand-gated monoatomic ion channel activity"/>
    <property type="evidence" value="ECO:0007669"/>
    <property type="project" value="InterPro"/>
</dbReference>
<dbReference type="Pfam" id="PF02931">
    <property type="entry name" value="Neur_chan_LBD"/>
    <property type="match status" value="1"/>
</dbReference>
<feature type="domain" description="Neurotransmitter-gated ion-channel ligand-binding" evidence="1">
    <location>
        <begin position="44"/>
        <end position="180"/>
    </location>
</feature>
<dbReference type="SUPFAM" id="SSF63712">
    <property type="entry name" value="Nicotinic receptor ligand binding domain-like"/>
    <property type="match status" value="1"/>
</dbReference>
<sequence length="181" mass="21252">MNTLIMSQLNYENYYLCPEITTDSLDPYLRMIYSECLLITISFISLILHDGSLAWDTTALRHIPNIRIPSTQLYLPDLMSYNSVDYGSPRIINTNAIVYRNGNVLWVPPMTLKAMCRVNLKRWPFDEHICFIKFGSWTHDGYIMDVFPMNRTNPGLLNDIWKNTEFDISYINVTRDVKFYD</sequence>
<dbReference type="OrthoDB" id="6508039at2759"/>
<feature type="non-terminal residue" evidence="2">
    <location>
        <position position="1"/>
    </location>
</feature>
<organism evidence="2">
    <name type="scientific">Medioppia subpectinata</name>
    <dbReference type="NCBI Taxonomy" id="1979941"/>
    <lineage>
        <taxon>Eukaryota</taxon>
        <taxon>Metazoa</taxon>
        <taxon>Ecdysozoa</taxon>
        <taxon>Arthropoda</taxon>
        <taxon>Chelicerata</taxon>
        <taxon>Arachnida</taxon>
        <taxon>Acari</taxon>
        <taxon>Acariformes</taxon>
        <taxon>Sarcoptiformes</taxon>
        <taxon>Oribatida</taxon>
        <taxon>Brachypylina</taxon>
        <taxon>Oppioidea</taxon>
        <taxon>Oppiidae</taxon>
        <taxon>Medioppia</taxon>
    </lineage>
</organism>
<accession>A0A7R9LPQ5</accession>
<dbReference type="PANTHER" id="PTHR18945">
    <property type="entry name" value="NEUROTRANSMITTER GATED ION CHANNEL"/>
    <property type="match status" value="1"/>
</dbReference>
<reference evidence="2" key="1">
    <citation type="submission" date="2020-11" db="EMBL/GenBank/DDBJ databases">
        <authorList>
            <person name="Tran Van P."/>
        </authorList>
    </citation>
    <scope>NUCLEOTIDE SEQUENCE</scope>
</reference>